<dbReference type="EMBL" id="CP002355">
    <property type="protein sequence ID" value="ADR33672.1"/>
    <property type="molecule type" value="Genomic_DNA"/>
</dbReference>
<dbReference type="Pfam" id="PF02080">
    <property type="entry name" value="TrkA_C"/>
    <property type="match status" value="1"/>
</dbReference>
<dbReference type="InterPro" id="IPR006037">
    <property type="entry name" value="RCK_C"/>
</dbReference>
<dbReference type="PROSITE" id="PS51202">
    <property type="entry name" value="RCK_C"/>
    <property type="match status" value="1"/>
</dbReference>
<dbReference type="STRING" id="709032.Sulku_1009"/>
<dbReference type="SUPFAM" id="SSF116726">
    <property type="entry name" value="TrkA C-terminal domain-like"/>
    <property type="match status" value="1"/>
</dbReference>
<feature type="domain" description="RCK C-terminal" evidence="1">
    <location>
        <begin position="135"/>
        <end position="215"/>
    </location>
</feature>
<dbReference type="RefSeq" id="WP_013459869.1">
    <property type="nucleotide sequence ID" value="NC_014762.1"/>
</dbReference>
<dbReference type="HOGENOM" id="CLU_583841_0_0_7"/>
<dbReference type="AlphaFoldDB" id="E4U2T7"/>
<protein>
    <submittedName>
        <fullName evidence="2">TrkA-C domain protein</fullName>
    </submittedName>
</protein>
<keyword evidence="3" id="KW-1185">Reference proteome</keyword>
<accession>E4U2T7</accession>
<dbReference type="KEGG" id="sku:Sulku_1009"/>
<name>E4U2T7_SULKY</name>
<organism evidence="2 3">
    <name type="scientific">Sulfuricurvum kujiense (strain ATCC BAA-921 / DSM 16994 / JCM 11577 / YK-1)</name>
    <dbReference type="NCBI Taxonomy" id="709032"/>
    <lineage>
        <taxon>Bacteria</taxon>
        <taxon>Pseudomonadati</taxon>
        <taxon>Campylobacterota</taxon>
        <taxon>Epsilonproteobacteria</taxon>
        <taxon>Campylobacterales</taxon>
        <taxon>Sulfurimonadaceae</taxon>
        <taxon>Sulfuricurvum</taxon>
    </lineage>
</organism>
<dbReference type="OrthoDB" id="5337496at2"/>
<dbReference type="InterPro" id="IPR036721">
    <property type="entry name" value="RCK_C_sf"/>
</dbReference>
<gene>
    <name evidence="2" type="ordered locus">Sulku_1009</name>
</gene>
<evidence type="ECO:0000259" key="1">
    <source>
        <dbReference type="PROSITE" id="PS51202"/>
    </source>
</evidence>
<sequence>MKKILIVTDGAIGQHFIERVIGTYTSENLYYIVQTTEKNFEGYNPGRYKFFQFDPTSFYKISNLLKMDFWQVVLVMENQNDLEQTIKNIRLYKPSIRIIALDLWNTISPCDDIEWVNMQELIAANLIDYLPNIPVLAKNIGLGSGEIMEVLVPFGNSFVYRHIGSIEQKNWKIAAIYRNRQLIIPSDNKMIQPNDTLVLVGDPAVLRSIYRAIKRELGQFPAPFGSKIYLYIDMSIEKTSSIMALVRRSIYIQKKLRQPLIIKVVNPGNIDILRMIKASSGVDVSVEIDYAPLSDEGTILNDIKKYHIGLFLVSRKIFSLKSIRKKLYAGNVPVLKLAERSFSSLHESVVILSEEGHIENISTTIFDVSSQFGFNLELIDYVNEEGTHKREVIEHFNNLSAIFSKSIHVSAQETNPIRELREKENFLHVMPFTSKMFMNPFTAYFSTDPEVLYRKLGHYHQLFIPTQI</sequence>
<dbReference type="GO" id="GO:0006813">
    <property type="term" value="P:potassium ion transport"/>
    <property type="evidence" value="ECO:0007669"/>
    <property type="project" value="InterPro"/>
</dbReference>
<evidence type="ECO:0000313" key="3">
    <source>
        <dbReference type="Proteomes" id="UP000008721"/>
    </source>
</evidence>
<reference evidence="2 3" key="1">
    <citation type="journal article" date="2012" name="Stand. Genomic Sci.">
        <title>Complete genome sequence of the sulfur compounds oxidizing chemolithoautotroph Sulfuricurvum kujiense type strain (YK-1(T)).</title>
        <authorList>
            <person name="Han C."/>
            <person name="Kotsyurbenko O."/>
            <person name="Chertkov O."/>
            <person name="Held B."/>
            <person name="Lapidus A."/>
            <person name="Nolan M."/>
            <person name="Lucas S."/>
            <person name="Hammon N."/>
            <person name="Deshpande S."/>
            <person name="Cheng J.F."/>
            <person name="Tapia R."/>
            <person name="Goodwin L.A."/>
            <person name="Pitluck S."/>
            <person name="Liolios K."/>
            <person name="Pagani I."/>
            <person name="Ivanova N."/>
            <person name="Mavromatis K."/>
            <person name="Mikhailova N."/>
            <person name="Pati A."/>
            <person name="Chen A."/>
            <person name="Palaniappan K."/>
            <person name="Land M."/>
            <person name="Hauser L."/>
            <person name="Chang Y.J."/>
            <person name="Jeffries C.D."/>
            <person name="Brambilla E.M."/>
            <person name="Rohde M."/>
            <person name="Spring S."/>
            <person name="Sikorski J."/>
            <person name="Goker M."/>
            <person name="Woyke T."/>
            <person name="Bristow J."/>
            <person name="Eisen J.A."/>
            <person name="Markowitz V."/>
            <person name="Hugenholtz P."/>
            <person name="Kyrpides N.C."/>
            <person name="Klenk H.P."/>
            <person name="Detter J.C."/>
        </authorList>
    </citation>
    <scope>NUCLEOTIDE SEQUENCE [LARGE SCALE GENOMIC DNA]</scope>
    <source>
        <strain evidence="3">ATCC BAA-921 / DSM 16994 / JCM 11577 / YK-1</strain>
    </source>
</reference>
<proteinExistence type="predicted"/>
<evidence type="ECO:0000313" key="2">
    <source>
        <dbReference type="EMBL" id="ADR33672.1"/>
    </source>
</evidence>
<dbReference type="Gene3D" id="3.30.70.1450">
    <property type="entry name" value="Regulator of K+ conductance, C-terminal domain"/>
    <property type="match status" value="1"/>
</dbReference>
<dbReference type="eggNOG" id="COG3400">
    <property type="taxonomic scope" value="Bacteria"/>
</dbReference>
<dbReference type="GO" id="GO:0008324">
    <property type="term" value="F:monoatomic cation transmembrane transporter activity"/>
    <property type="evidence" value="ECO:0007669"/>
    <property type="project" value="InterPro"/>
</dbReference>
<dbReference type="Proteomes" id="UP000008721">
    <property type="component" value="Chromosome"/>
</dbReference>